<name>A0AAE3HGT7_9FIRM</name>
<dbReference type="AlphaFoldDB" id="A0AAE3HGT7"/>
<reference evidence="2" key="1">
    <citation type="submission" date="2022-07" db="EMBL/GenBank/DDBJ databases">
        <title>Enhanced cultured diversity of the mouse gut microbiota enables custom-made synthetic communities.</title>
        <authorList>
            <person name="Afrizal A."/>
        </authorList>
    </citation>
    <scope>NUCLEOTIDE SEQUENCE</scope>
    <source>
        <strain evidence="2">DSM 28593</strain>
    </source>
</reference>
<feature type="domain" description="Xylose isomerase-like TIM barrel" evidence="1">
    <location>
        <begin position="54"/>
        <end position="257"/>
    </location>
</feature>
<evidence type="ECO:0000313" key="2">
    <source>
        <dbReference type="EMBL" id="MCR1899090.1"/>
    </source>
</evidence>
<proteinExistence type="predicted"/>
<dbReference type="Pfam" id="PF01261">
    <property type="entry name" value="AP_endonuc_2"/>
    <property type="match status" value="1"/>
</dbReference>
<gene>
    <name evidence="2" type="ORF">NSA47_08855</name>
</gene>
<keyword evidence="2" id="KW-0413">Isomerase</keyword>
<dbReference type="Proteomes" id="UP001205748">
    <property type="component" value="Unassembled WGS sequence"/>
</dbReference>
<evidence type="ECO:0000313" key="3">
    <source>
        <dbReference type="Proteomes" id="UP001205748"/>
    </source>
</evidence>
<sequence length="305" mass="35896">MVNKNVFKHSLLVSNIFDPLTHDTKTLEKLYDDLSKPLRYQSIETRLIRDEHLINKFKSIKSKNQWNTTYWITGEISRAKLNPSSMDETLRVKAVNEIKRMIDLASLTKCDFIGIASGPCEDENKRYDQIDQFQKTILEILEYIQEKSYSMKVVFEPLDVFAHKKNVLGKTDEVYEFLNRFPKDIMKANQLSICWDSAHFALNEEEFNYSINKIAPYISRVHFADAILDKDNEAYGDWHRNFDQKGFMNEHVASSILRQIIKTKVHQEEIYVAVEIREHDASNVWNLEEYSYRFVESAIRGAYNK</sequence>
<dbReference type="InterPro" id="IPR013022">
    <property type="entry name" value="Xyl_isomerase-like_TIM-brl"/>
</dbReference>
<dbReference type="GO" id="GO:0016853">
    <property type="term" value="F:isomerase activity"/>
    <property type="evidence" value="ECO:0007669"/>
    <property type="project" value="UniProtKB-KW"/>
</dbReference>
<dbReference type="SUPFAM" id="SSF51658">
    <property type="entry name" value="Xylose isomerase-like"/>
    <property type="match status" value="1"/>
</dbReference>
<evidence type="ECO:0000259" key="1">
    <source>
        <dbReference type="Pfam" id="PF01261"/>
    </source>
</evidence>
<organism evidence="2 3">
    <name type="scientific">Irregularibacter muris</name>
    <dbReference type="NCBI Taxonomy" id="1796619"/>
    <lineage>
        <taxon>Bacteria</taxon>
        <taxon>Bacillati</taxon>
        <taxon>Bacillota</taxon>
        <taxon>Clostridia</taxon>
        <taxon>Eubacteriales</taxon>
        <taxon>Eubacteriaceae</taxon>
        <taxon>Irregularibacter</taxon>
    </lineage>
</organism>
<dbReference type="InterPro" id="IPR036237">
    <property type="entry name" value="Xyl_isomerase-like_sf"/>
</dbReference>
<keyword evidence="3" id="KW-1185">Reference proteome</keyword>
<dbReference type="EMBL" id="JANKAS010000007">
    <property type="protein sequence ID" value="MCR1899090.1"/>
    <property type="molecule type" value="Genomic_DNA"/>
</dbReference>
<comment type="caution">
    <text evidence="2">The sequence shown here is derived from an EMBL/GenBank/DDBJ whole genome shotgun (WGS) entry which is preliminary data.</text>
</comment>
<dbReference type="Gene3D" id="3.20.20.150">
    <property type="entry name" value="Divalent-metal-dependent TIM barrel enzymes"/>
    <property type="match status" value="1"/>
</dbReference>
<accession>A0AAE3HGT7</accession>
<dbReference type="RefSeq" id="WP_257531078.1">
    <property type="nucleotide sequence ID" value="NZ_JANKAS010000007.1"/>
</dbReference>
<protein>
    <submittedName>
        <fullName evidence="2">Sugar phosphate isomerase/epimerase</fullName>
    </submittedName>
</protein>